<accession>A0A6G6Y5X1</accession>
<gene>
    <name evidence="1" type="ORF">G5C33_10220</name>
</gene>
<dbReference type="Proteomes" id="UP000501568">
    <property type="component" value="Chromosome"/>
</dbReference>
<dbReference type="EMBL" id="CP049109">
    <property type="protein sequence ID" value="QIG80118.1"/>
    <property type="molecule type" value="Genomic_DNA"/>
</dbReference>
<dbReference type="AlphaFoldDB" id="A0A6G6Y5X1"/>
<organism evidence="1 2">
    <name type="scientific">Stakelama tenebrarum</name>
    <dbReference type="NCBI Taxonomy" id="2711215"/>
    <lineage>
        <taxon>Bacteria</taxon>
        <taxon>Pseudomonadati</taxon>
        <taxon>Pseudomonadota</taxon>
        <taxon>Alphaproteobacteria</taxon>
        <taxon>Sphingomonadales</taxon>
        <taxon>Sphingomonadaceae</taxon>
        <taxon>Stakelama</taxon>
    </lineage>
</organism>
<proteinExistence type="predicted"/>
<protein>
    <recommendedName>
        <fullName evidence="3">DUF2163 domain-containing protein</fullName>
    </recommendedName>
</protein>
<evidence type="ECO:0000313" key="1">
    <source>
        <dbReference type="EMBL" id="QIG80118.1"/>
    </source>
</evidence>
<evidence type="ECO:0008006" key="3">
    <source>
        <dbReference type="Google" id="ProtNLM"/>
    </source>
</evidence>
<dbReference type="KEGG" id="spzr:G5C33_10220"/>
<keyword evidence="2" id="KW-1185">Reference proteome</keyword>
<evidence type="ECO:0000313" key="2">
    <source>
        <dbReference type="Proteomes" id="UP000501568"/>
    </source>
</evidence>
<name>A0A6G6Y5X1_9SPHN</name>
<dbReference type="RefSeq" id="WP_165327121.1">
    <property type="nucleotide sequence ID" value="NZ_CP049109.1"/>
</dbReference>
<sequence length="190" mass="20092">MTALHPAFDAELAGDRATIFGALRIALPAATLRLLDGSAEIDIDGETYAGEDAVLGSWDSIEEFEDGTGDEAPGITVKLLPASDSAAATLADPAVQGSPVMIGIAARDDATGLVIGEPEWFLSAEIDVPVHIAGREPRVEYDCVGGMESLFFNDEGIRLAQSFHEQVWPGELGHSHATGVTENVYWGLEQ</sequence>
<reference evidence="1 2" key="1">
    <citation type="submission" date="2020-02" db="EMBL/GenBank/DDBJ databases">
        <authorList>
            <person name="Zheng R.K."/>
            <person name="Sun C.M."/>
        </authorList>
    </citation>
    <scope>NUCLEOTIDE SEQUENCE [LARGE SCALE GENOMIC DNA]</scope>
    <source>
        <strain evidence="2">zrk23</strain>
    </source>
</reference>